<dbReference type="PANTHER" id="PTHR43861">
    <property type="entry name" value="TRANS-ACONITATE 2-METHYLTRANSFERASE-RELATED"/>
    <property type="match status" value="1"/>
</dbReference>
<dbReference type="GO" id="GO:0008168">
    <property type="term" value="F:methyltransferase activity"/>
    <property type="evidence" value="ECO:0007669"/>
    <property type="project" value="UniProtKB-KW"/>
</dbReference>
<protein>
    <submittedName>
        <fullName evidence="4">Methyltransferase family protein</fullName>
    </submittedName>
</protein>
<sequence length="200" mass="21729">MSEESTTAAYSARADEYTRLLGSIEDTHAQDRELIAAWADTAPGLIVDAGCGPGHWAGWLHGRGQDVVGIDLVPEFVAVARERFPQVRFERSSLADVATGEPAGGILAWYSLIHTPPEDVLDILVGFHTRLTPGGTALLGFFEGPSRQQFHHAVAPAYYWSLEELSALLREAGFAVGATHRRTSAEHRPHAAILARRPAR</sequence>
<organism evidence="4 5">
    <name type="scientific">Zhihengliuella halotolerans</name>
    <dbReference type="NCBI Taxonomy" id="370736"/>
    <lineage>
        <taxon>Bacteria</taxon>
        <taxon>Bacillati</taxon>
        <taxon>Actinomycetota</taxon>
        <taxon>Actinomycetes</taxon>
        <taxon>Micrococcales</taxon>
        <taxon>Micrococcaceae</taxon>
        <taxon>Zhihengliuella</taxon>
    </lineage>
</organism>
<gene>
    <name evidence="4" type="ORF">EV380_2531</name>
</gene>
<dbReference type="InterPro" id="IPR041698">
    <property type="entry name" value="Methyltransf_25"/>
</dbReference>
<dbReference type="AlphaFoldDB" id="A0A4V2GA50"/>
<accession>A0A4V2GA50</accession>
<dbReference type="Gene3D" id="3.40.50.150">
    <property type="entry name" value="Vaccinia Virus protein VP39"/>
    <property type="match status" value="1"/>
</dbReference>
<keyword evidence="1 4" id="KW-0489">Methyltransferase</keyword>
<evidence type="ECO:0000313" key="4">
    <source>
        <dbReference type="EMBL" id="RZU62926.1"/>
    </source>
</evidence>
<dbReference type="Pfam" id="PF13649">
    <property type="entry name" value="Methyltransf_25"/>
    <property type="match status" value="1"/>
</dbReference>
<dbReference type="EMBL" id="SHLA01000001">
    <property type="protein sequence ID" value="RZU62926.1"/>
    <property type="molecule type" value="Genomic_DNA"/>
</dbReference>
<dbReference type="PANTHER" id="PTHR43861:SF1">
    <property type="entry name" value="TRANS-ACONITATE 2-METHYLTRANSFERASE"/>
    <property type="match status" value="1"/>
</dbReference>
<reference evidence="4 5" key="1">
    <citation type="submission" date="2019-02" db="EMBL/GenBank/DDBJ databases">
        <title>Sequencing the genomes of 1000 actinobacteria strains.</title>
        <authorList>
            <person name="Klenk H.-P."/>
        </authorList>
    </citation>
    <scope>NUCLEOTIDE SEQUENCE [LARGE SCALE GENOMIC DNA]</scope>
    <source>
        <strain evidence="4 5">DSM 17364</strain>
    </source>
</reference>
<dbReference type="SUPFAM" id="SSF53335">
    <property type="entry name" value="S-adenosyl-L-methionine-dependent methyltransferases"/>
    <property type="match status" value="1"/>
</dbReference>
<feature type="domain" description="Methyltransferase" evidence="3">
    <location>
        <begin position="46"/>
        <end position="135"/>
    </location>
</feature>
<dbReference type="InterPro" id="IPR029063">
    <property type="entry name" value="SAM-dependent_MTases_sf"/>
</dbReference>
<proteinExistence type="predicted"/>
<keyword evidence="2 4" id="KW-0808">Transferase</keyword>
<evidence type="ECO:0000256" key="2">
    <source>
        <dbReference type="ARBA" id="ARBA00022679"/>
    </source>
</evidence>
<keyword evidence="5" id="KW-1185">Reference proteome</keyword>
<dbReference type="OrthoDB" id="9805171at2"/>
<evidence type="ECO:0000313" key="5">
    <source>
        <dbReference type="Proteomes" id="UP000292685"/>
    </source>
</evidence>
<evidence type="ECO:0000259" key="3">
    <source>
        <dbReference type="Pfam" id="PF13649"/>
    </source>
</evidence>
<dbReference type="RefSeq" id="WP_130451435.1">
    <property type="nucleotide sequence ID" value="NZ_SHLA01000001.1"/>
</dbReference>
<name>A0A4V2GA50_9MICC</name>
<comment type="caution">
    <text evidence="4">The sequence shown here is derived from an EMBL/GenBank/DDBJ whole genome shotgun (WGS) entry which is preliminary data.</text>
</comment>
<dbReference type="GO" id="GO:0032259">
    <property type="term" value="P:methylation"/>
    <property type="evidence" value="ECO:0007669"/>
    <property type="project" value="UniProtKB-KW"/>
</dbReference>
<evidence type="ECO:0000256" key="1">
    <source>
        <dbReference type="ARBA" id="ARBA00022603"/>
    </source>
</evidence>
<dbReference type="Proteomes" id="UP000292685">
    <property type="component" value="Unassembled WGS sequence"/>
</dbReference>
<dbReference type="CDD" id="cd02440">
    <property type="entry name" value="AdoMet_MTases"/>
    <property type="match status" value="1"/>
</dbReference>